<dbReference type="InterPro" id="IPR011990">
    <property type="entry name" value="TPR-like_helical_dom_sf"/>
</dbReference>
<dbReference type="PANTHER" id="PTHR45994:SF1">
    <property type="entry name" value="FI21225P1"/>
    <property type="match status" value="1"/>
</dbReference>
<evidence type="ECO:0000313" key="4">
    <source>
        <dbReference type="EMBL" id="OEU13442.1"/>
    </source>
</evidence>
<evidence type="ECO:0000256" key="1">
    <source>
        <dbReference type="ARBA" id="ARBA00004496"/>
    </source>
</evidence>
<comment type="subcellular location">
    <subcellularLocation>
        <location evidence="1">Cytoplasm</location>
    </subcellularLocation>
</comment>
<protein>
    <submittedName>
        <fullName evidence="4">ARM repeat-containing protein</fullName>
    </submittedName>
</protein>
<dbReference type="InterPro" id="IPR016024">
    <property type="entry name" value="ARM-type_fold"/>
</dbReference>
<dbReference type="SUPFAM" id="SSF48371">
    <property type="entry name" value="ARM repeat"/>
    <property type="match status" value="2"/>
</dbReference>
<dbReference type="Proteomes" id="UP000095751">
    <property type="component" value="Unassembled WGS sequence"/>
</dbReference>
<keyword evidence="3" id="KW-0175">Coiled coil</keyword>
<dbReference type="InParanoid" id="A0A1E7F5J3"/>
<dbReference type="PANTHER" id="PTHR45994">
    <property type="entry name" value="FI21225P1"/>
    <property type="match status" value="1"/>
</dbReference>
<dbReference type="SUPFAM" id="SSF48452">
    <property type="entry name" value="TPR-like"/>
    <property type="match status" value="1"/>
</dbReference>
<dbReference type="Gene3D" id="1.25.40.10">
    <property type="entry name" value="Tetratricopeptide repeat domain"/>
    <property type="match status" value="1"/>
</dbReference>
<evidence type="ECO:0000256" key="2">
    <source>
        <dbReference type="ARBA" id="ARBA00022490"/>
    </source>
</evidence>
<dbReference type="AlphaFoldDB" id="A0A1E7F5J3"/>
<dbReference type="KEGG" id="fcy:FRACYDRAFT_188447"/>
<name>A0A1E7F5J3_9STRA</name>
<dbReference type="EMBL" id="KV784361">
    <property type="protein sequence ID" value="OEU13442.1"/>
    <property type="molecule type" value="Genomic_DNA"/>
</dbReference>
<dbReference type="OrthoDB" id="199930at2759"/>
<keyword evidence="2" id="KW-0963">Cytoplasm</keyword>
<dbReference type="Gene3D" id="1.25.10.10">
    <property type="entry name" value="Leucine-rich Repeat Variant"/>
    <property type="match status" value="1"/>
</dbReference>
<dbReference type="InterPro" id="IPR011989">
    <property type="entry name" value="ARM-like"/>
</dbReference>
<accession>A0A1E7F5J3</accession>
<dbReference type="SMART" id="SM00028">
    <property type="entry name" value="TPR"/>
    <property type="match status" value="2"/>
</dbReference>
<proteinExistence type="predicted"/>
<dbReference type="InterPro" id="IPR019734">
    <property type="entry name" value="TPR_rpt"/>
</dbReference>
<reference evidence="4 5" key="1">
    <citation type="submission" date="2016-09" db="EMBL/GenBank/DDBJ databases">
        <title>Extensive genetic diversity and differential bi-allelic expression allows diatom success in the polar Southern Ocean.</title>
        <authorList>
            <consortium name="DOE Joint Genome Institute"/>
            <person name="Mock T."/>
            <person name="Otillar R.P."/>
            <person name="Strauss J."/>
            <person name="Dupont C."/>
            <person name="Frickenhaus S."/>
            <person name="Maumus F."/>
            <person name="Mcmullan M."/>
            <person name="Sanges R."/>
            <person name="Schmutz J."/>
            <person name="Toseland A."/>
            <person name="Valas R."/>
            <person name="Veluchamy A."/>
            <person name="Ward B.J."/>
            <person name="Allen A."/>
            <person name="Barry K."/>
            <person name="Falciatore A."/>
            <person name="Ferrante M."/>
            <person name="Fortunato A.E."/>
            <person name="Gloeckner G."/>
            <person name="Gruber A."/>
            <person name="Hipkin R."/>
            <person name="Janech M."/>
            <person name="Kroth P."/>
            <person name="Leese F."/>
            <person name="Lindquist E."/>
            <person name="Lyon B.R."/>
            <person name="Martin J."/>
            <person name="Mayer C."/>
            <person name="Parker M."/>
            <person name="Quesneville H."/>
            <person name="Raymond J."/>
            <person name="Uhlig C."/>
            <person name="Valentin K.U."/>
            <person name="Worden A.Z."/>
            <person name="Armbrust E.V."/>
            <person name="Bowler C."/>
            <person name="Green B."/>
            <person name="Moulton V."/>
            <person name="Van Oosterhout C."/>
            <person name="Grigoriev I."/>
        </authorList>
    </citation>
    <scope>NUCLEOTIDE SEQUENCE [LARGE SCALE GENOMIC DNA]</scope>
    <source>
        <strain evidence="4 5">CCMP1102</strain>
    </source>
</reference>
<sequence>MPSDQQLQDQAEGFKTKGNQAFQKSELDTAVQAYSQGLVLVDRIVVTSSPLLKATILSNRAACYLKQAKLRECQEDCTSSLKLLDDQGSNYNKEDADAYRPLRSKLLYRRAKALFLKANMPHKKEEDDLNLAAKDLLVLLSFDSSNKEATKLLHTIRAQHAAEAKTNNVSNTPMAKTLREIEKKDDKLLHNIKVLMGLLTSDILSSSMDFGRRGGVDLMLGIINTRHSNDNDNNNDDNANDDVNKVRKIALQCLSCAGSYPPFCRMFLKEPEIQTKLSDLIVEACDNDYDNIDEQTAIGAFTIYIRLILHLDRDDPEEDIKGDTFLIYEPLIRSIISAFQSKNVGIIRAVVDVLSSWTAGKNREMVIRASLTDGMISDLPVPLTKYEMHLLKPKNLSEYKQRLYKKKTRDEAWAFERSTLFCRNNGLQSLLDFSIDCEDSNLRREITAVLAKALTALADDDKMKEVASPIFGYIKKKKKEVKKEEPHNGPIIEEINDDDEEEVVGKVTDVTDDDNDDDNNAKPEIVTLETMKKRAELATAFLMANSSVGGWSMGAGWPNCSENINEMIASNDVNALRIVAELLSSAASVKETRPMVAIYLNNDNVKTLVIHGDRNVRTAAASAVAKLGLAEDHTQDFEIVGLLEAACFMLEDGEENIKDSDNSIFTKVAMISGAKSSVERGIEVLAYLITKTIVKEEVAHGFRATPESKYSALELLVKISENAGSGANVSAFGIASIFQLMAATPLVLRKEAFAGKEITMEQYDEIQRMKKTQEEKEIEVDDELKDDNEDQCAERIVKMTNAGAPRALIQLTEGSSDQSLEQIVLALNRIANVQSVRGTMIQQGVLSALIKLERNEVNPSDIRKNIIRSVRHCMAKLLVTINPGLLTSAQSMGSIKPLIQLVREIDSTDLQKFEALLSLTNLVSMGDSTKNKVAAEKGISSLKYAMFSDHPLVKKAATECLCNMVGNEDFMKMLQDVDELRLWLALASDYEDEENHECARAAAGCLAMATGDPAIAKSLIQITNFKERMDTCLGSGSIEIIHRMLVVVLNLVEHGGEMKAAAVENGLIAFCNLYIESYHDGNKMKELGLEDNQMGAFNATVEMAKQIIRASEK</sequence>
<evidence type="ECO:0000313" key="5">
    <source>
        <dbReference type="Proteomes" id="UP000095751"/>
    </source>
</evidence>
<dbReference type="GO" id="GO:0051879">
    <property type="term" value="F:Hsp90 protein binding"/>
    <property type="evidence" value="ECO:0007669"/>
    <property type="project" value="TreeGrafter"/>
</dbReference>
<organism evidence="4 5">
    <name type="scientific">Fragilariopsis cylindrus CCMP1102</name>
    <dbReference type="NCBI Taxonomy" id="635003"/>
    <lineage>
        <taxon>Eukaryota</taxon>
        <taxon>Sar</taxon>
        <taxon>Stramenopiles</taxon>
        <taxon>Ochrophyta</taxon>
        <taxon>Bacillariophyta</taxon>
        <taxon>Bacillariophyceae</taxon>
        <taxon>Bacillariophycidae</taxon>
        <taxon>Bacillariales</taxon>
        <taxon>Bacillariaceae</taxon>
        <taxon>Fragilariopsis</taxon>
    </lineage>
</organism>
<feature type="coiled-coil region" evidence="3">
    <location>
        <begin position="756"/>
        <end position="786"/>
    </location>
</feature>
<evidence type="ECO:0000256" key="3">
    <source>
        <dbReference type="SAM" id="Coils"/>
    </source>
</evidence>
<gene>
    <name evidence="4" type="ORF">FRACYDRAFT_188447</name>
</gene>
<keyword evidence="5" id="KW-1185">Reference proteome</keyword>
<dbReference type="GO" id="GO:0005737">
    <property type="term" value="C:cytoplasm"/>
    <property type="evidence" value="ECO:0007669"/>
    <property type="project" value="UniProtKB-SubCell"/>
</dbReference>